<gene>
    <name evidence="3" type="ORF">DDZ44_05000</name>
</gene>
<accession>A0A354YX38</accession>
<dbReference type="AlphaFoldDB" id="A0A354YX38"/>
<sequence>MAMMSRVSSKGQITIPAEFRKSLNISGGSQVRFVMENGELKIKPVNDGIEALRGIIKVEGPQDFAGIREKVMEDKANERYKDY</sequence>
<dbReference type="GO" id="GO:0003677">
    <property type="term" value="F:DNA binding"/>
    <property type="evidence" value="ECO:0007669"/>
    <property type="project" value="UniProtKB-UniRule"/>
</dbReference>
<reference evidence="3 4" key="1">
    <citation type="journal article" date="2018" name="Nat. Biotechnol.">
        <title>A standardized bacterial taxonomy based on genome phylogeny substantially revises the tree of life.</title>
        <authorList>
            <person name="Parks D.H."/>
            <person name="Chuvochina M."/>
            <person name="Waite D.W."/>
            <person name="Rinke C."/>
            <person name="Skarshewski A."/>
            <person name="Chaumeil P.A."/>
            <person name="Hugenholtz P."/>
        </authorList>
    </citation>
    <scope>NUCLEOTIDE SEQUENCE [LARGE SCALE GENOMIC DNA]</scope>
    <source>
        <strain evidence="3">UBA10948</strain>
    </source>
</reference>
<protein>
    <submittedName>
        <fullName evidence="3">AbrB/MazE/SpoVT family DNA-binding domain-containing protein</fullName>
    </submittedName>
</protein>
<evidence type="ECO:0000259" key="2">
    <source>
        <dbReference type="PROSITE" id="PS51740"/>
    </source>
</evidence>
<feature type="domain" description="SpoVT-AbrB" evidence="2">
    <location>
        <begin position="2"/>
        <end position="47"/>
    </location>
</feature>
<dbReference type="SUPFAM" id="SSF89447">
    <property type="entry name" value="AbrB/MazE/MraZ-like"/>
    <property type="match status" value="1"/>
</dbReference>
<evidence type="ECO:0000256" key="1">
    <source>
        <dbReference type="PROSITE-ProRule" id="PRU01076"/>
    </source>
</evidence>
<organism evidence="3 4">
    <name type="scientific">Syntrophomonas wolfei</name>
    <dbReference type="NCBI Taxonomy" id="863"/>
    <lineage>
        <taxon>Bacteria</taxon>
        <taxon>Bacillati</taxon>
        <taxon>Bacillota</taxon>
        <taxon>Clostridia</taxon>
        <taxon>Eubacteriales</taxon>
        <taxon>Syntrophomonadaceae</taxon>
        <taxon>Syntrophomonas</taxon>
    </lineage>
</organism>
<evidence type="ECO:0000313" key="4">
    <source>
        <dbReference type="Proteomes" id="UP000263273"/>
    </source>
</evidence>
<comment type="caution">
    <text evidence="3">The sequence shown here is derived from an EMBL/GenBank/DDBJ whole genome shotgun (WGS) entry which is preliminary data.</text>
</comment>
<dbReference type="Pfam" id="PF04014">
    <property type="entry name" value="MazE_antitoxin"/>
    <property type="match status" value="1"/>
</dbReference>
<dbReference type="SMART" id="SM00966">
    <property type="entry name" value="SpoVT_AbrB"/>
    <property type="match status" value="1"/>
</dbReference>
<name>A0A354YX38_9FIRM</name>
<dbReference type="Gene3D" id="2.10.260.10">
    <property type="match status" value="1"/>
</dbReference>
<dbReference type="NCBIfam" id="TIGR01439">
    <property type="entry name" value="lp_hng_hel_AbrB"/>
    <property type="match status" value="1"/>
</dbReference>
<dbReference type="EMBL" id="DNZF01000109">
    <property type="protein sequence ID" value="HBK53276.1"/>
    <property type="molecule type" value="Genomic_DNA"/>
</dbReference>
<dbReference type="PROSITE" id="PS51740">
    <property type="entry name" value="SPOVT_ABRB"/>
    <property type="match status" value="1"/>
</dbReference>
<proteinExistence type="predicted"/>
<dbReference type="InterPro" id="IPR007159">
    <property type="entry name" value="SpoVT-AbrB_dom"/>
</dbReference>
<keyword evidence="1 3" id="KW-0238">DNA-binding</keyword>
<dbReference type="Proteomes" id="UP000263273">
    <property type="component" value="Unassembled WGS sequence"/>
</dbReference>
<evidence type="ECO:0000313" key="3">
    <source>
        <dbReference type="EMBL" id="HBK53276.1"/>
    </source>
</evidence>
<dbReference type="InterPro" id="IPR037914">
    <property type="entry name" value="SpoVT-AbrB_sf"/>
</dbReference>
<dbReference type="STRING" id="378794.GCA_001570625_02382"/>